<gene>
    <name evidence="2" type="ORF">LR48_Vigan04g027500</name>
</gene>
<feature type="compositionally biased region" description="Basic and acidic residues" evidence="1">
    <location>
        <begin position="104"/>
        <end position="113"/>
    </location>
</feature>
<dbReference type="Gramene" id="KOM40077">
    <property type="protein sequence ID" value="KOM40077"/>
    <property type="gene ID" value="LR48_Vigan04g027500"/>
</dbReference>
<evidence type="ECO:0000313" key="2">
    <source>
        <dbReference type="EMBL" id="KOM40077.1"/>
    </source>
</evidence>
<sequence>MTVIDYNVMFDGDSRLQTLLGRRRHLKGERVAATSAEAETTEGSDLERWIWSGGSGSGAVDLADLKICMWSGGSACGAADLHLERLGPFLFPAKAAVRKQQRRRLSDSERVESLEEAPQAAAARRRAGGRRSTRRGKIGE</sequence>
<protein>
    <submittedName>
        <fullName evidence="2">Uncharacterized protein</fullName>
    </submittedName>
</protein>
<feature type="region of interest" description="Disordered" evidence="1">
    <location>
        <begin position="102"/>
        <end position="140"/>
    </location>
</feature>
<proteinExistence type="predicted"/>
<reference evidence="3" key="1">
    <citation type="journal article" date="2015" name="Proc. Natl. Acad. Sci. U.S.A.">
        <title>Genome sequencing of adzuki bean (Vigna angularis) provides insight into high starch and low fat accumulation and domestication.</title>
        <authorList>
            <person name="Yang K."/>
            <person name="Tian Z."/>
            <person name="Chen C."/>
            <person name="Luo L."/>
            <person name="Zhao B."/>
            <person name="Wang Z."/>
            <person name="Yu L."/>
            <person name="Li Y."/>
            <person name="Sun Y."/>
            <person name="Li W."/>
            <person name="Chen Y."/>
            <person name="Li Y."/>
            <person name="Zhang Y."/>
            <person name="Ai D."/>
            <person name="Zhao J."/>
            <person name="Shang C."/>
            <person name="Ma Y."/>
            <person name="Wu B."/>
            <person name="Wang M."/>
            <person name="Gao L."/>
            <person name="Sun D."/>
            <person name="Zhang P."/>
            <person name="Guo F."/>
            <person name="Wang W."/>
            <person name="Li Y."/>
            <person name="Wang J."/>
            <person name="Varshney R.K."/>
            <person name="Wang J."/>
            <person name="Ling H.Q."/>
            <person name="Wan P."/>
        </authorList>
    </citation>
    <scope>NUCLEOTIDE SEQUENCE</scope>
    <source>
        <strain evidence="3">cv. Jingnong 6</strain>
    </source>
</reference>
<organism evidence="2 3">
    <name type="scientific">Phaseolus angularis</name>
    <name type="common">Azuki bean</name>
    <name type="synonym">Vigna angularis</name>
    <dbReference type="NCBI Taxonomy" id="3914"/>
    <lineage>
        <taxon>Eukaryota</taxon>
        <taxon>Viridiplantae</taxon>
        <taxon>Streptophyta</taxon>
        <taxon>Embryophyta</taxon>
        <taxon>Tracheophyta</taxon>
        <taxon>Spermatophyta</taxon>
        <taxon>Magnoliopsida</taxon>
        <taxon>eudicotyledons</taxon>
        <taxon>Gunneridae</taxon>
        <taxon>Pentapetalae</taxon>
        <taxon>rosids</taxon>
        <taxon>fabids</taxon>
        <taxon>Fabales</taxon>
        <taxon>Fabaceae</taxon>
        <taxon>Papilionoideae</taxon>
        <taxon>50 kb inversion clade</taxon>
        <taxon>NPAAA clade</taxon>
        <taxon>indigoferoid/millettioid clade</taxon>
        <taxon>Phaseoleae</taxon>
        <taxon>Vigna</taxon>
    </lineage>
</organism>
<dbReference type="AlphaFoldDB" id="A0A0L9UC00"/>
<feature type="compositionally biased region" description="Basic residues" evidence="1">
    <location>
        <begin position="123"/>
        <end position="140"/>
    </location>
</feature>
<evidence type="ECO:0000313" key="3">
    <source>
        <dbReference type="Proteomes" id="UP000053144"/>
    </source>
</evidence>
<accession>A0A0L9UC00</accession>
<evidence type="ECO:0000256" key="1">
    <source>
        <dbReference type="SAM" id="MobiDB-lite"/>
    </source>
</evidence>
<name>A0A0L9UC00_PHAAN</name>
<dbReference type="Proteomes" id="UP000053144">
    <property type="component" value="Chromosome 4"/>
</dbReference>
<dbReference type="EMBL" id="CM003374">
    <property type="protein sequence ID" value="KOM40077.1"/>
    <property type="molecule type" value="Genomic_DNA"/>
</dbReference>